<dbReference type="RefSeq" id="WP_021985173.1">
    <property type="nucleotide sequence ID" value="NZ_CP060632.1"/>
</dbReference>
<sequence length="169" mass="18120">MKKRVYIAVVTLALASLFAGCGKKSADAAVSVKDDVVEFVNEELPAAKADHDNAIGIYNAYFAGSSDQDLDAFKTSLQDTAIPAMENCITTISNIEVATDEVKALKDSYLQSVQKECEAMKMVVSAIDGENADYLTQADSLIAEAATLRSDYQTKLQAIANEQGIVVNQ</sequence>
<evidence type="ECO:0008006" key="4">
    <source>
        <dbReference type="Google" id="ProtNLM"/>
    </source>
</evidence>
<dbReference type="EMBL" id="CP060632">
    <property type="protein sequence ID" value="QNL98780.1"/>
    <property type="molecule type" value="Genomic_DNA"/>
</dbReference>
<name>A0A7G9FJP9_9FIRM</name>
<evidence type="ECO:0000313" key="2">
    <source>
        <dbReference type="EMBL" id="QNL98780.1"/>
    </source>
</evidence>
<gene>
    <name evidence="2" type="ORF">H9Q76_08465</name>
</gene>
<protein>
    <recommendedName>
        <fullName evidence="4">Lipoprotein</fullName>
    </recommendedName>
</protein>
<feature type="chain" id="PRO_5039016364" description="Lipoprotein" evidence="1">
    <location>
        <begin position="22"/>
        <end position="169"/>
    </location>
</feature>
<dbReference type="PROSITE" id="PS51257">
    <property type="entry name" value="PROKAR_LIPOPROTEIN"/>
    <property type="match status" value="1"/>
</dbReference>
<evidence type="ECO:0000313" key="3">
    <source>
        <dbReference type="Proteomes" id="UP000515819"/>
    </source>
</evidence>
<dbReference type="KEGG" id="wcp:H9Q76_08465"/>
<keyword evidence="1" id="KW-0732">Signal</keyword>
<dbReference type="AlphaFoldDB" id="A0A7G9FJP9"/>
<evidence type="ECO:0000256" key="1">
    <source>
        <dbReference type="SAM" id="SignalP"/>
    </source>
</evidence>
<accession>A0A7G9FJP9</accession>
<keyword evidence="3" id="KW-1185">Reference proteome</keyword>
<proteinExistence type="predicted"/>
<feature type="signal peptide" evidence="1">
    <location>
        <begin position="1"/>
        <end position="21"/>
    </location>
</feature>
<reference evidence="2 3" key="1">
    <citation type="submission" date="2020-08" db="EMBL/GenBank/DDBJ databases">
        <authorList>
            <person name="Liu C."/>
            <person name="Sun Q."/>
        </authorList>
    </citation>
    <scope>NUCLEOTIDE SEQUENCE [LARGE SCALE GENOMIC DNA]</scope>
    <source>
        <strain evidence="2 3">NSJ-4</strain>
    </source>
</reference>
<organism evidence="2 3">
    <name type="scientific">Wujia chipingensis</name>
    <dbReference type="NCBI Taxonomy" id="2763670"/>
    <lineage>
        <taxon>Bacteria</taxon>
        <taxon>Bacillati</taxon>
        <taxon>Bacillota</taxon>
        <taxon>Clostridia</taxon>
        <taxon>Lachnospirales</taxon>
        <taxon>Lachnospiraceae</taxon>
        <taxon>Wujia</taxon>
    </lineage>
</organism>
<dbReference type="Proteomes" id="UP000515819">
    <property type="component" value="Chromosome"/>
</dbReference>